<gene>
    <name evidence="3" type="ORF">DERYTH_LOCUS10652</name>
</gene>
<evidence type="ECO:0000313" key="4">
    <source>
        <dbReference type="Proteomes" id="UP000789405"/>
    </source>
</evidence>
<feature type="region of interest" description="Disordered" evidence="1">
    <location>
        <begin position="54"/>
        <end position="82"/>
    </location>
</feature>
<sequence length="82" mass="9371">MGLVSTEEERNLRRSSKRRLSIVFVANDIIRQEPDGSVPAAKPIIWKEQSEDYLGRSDDWDNFPNGRWGNSKSPGAYDNFIS</sequence>
<protein>
    <submittedName>
        <fullName evidence="3">544_t:CDS:1</fullName>
    </submittedName>
</protein>
<proteinExistence type="predicted"/>
<dbReference type="AlphaFoldDB" id="A0A9N9H7T7"/>
<dbReference type="EMBL" id="CAJVPY010006290">
    <property type="protein sequence ID" value="CAG8659893.1"/>
    <property type="molecule type" value="Genomic_DNA"/>
</dbReference>
<dbReference type="InterPro" id="IPR053806">
    <property type="entry name" value="MTHFR_C"/>
</dbReference>
<evidence type="ECO:0000259" key="2">
    <source>
        <dbReference type="Pfam" id="PF21895"/>
    </source>
</evidence>
<name>A0A9N9H7T7_9GLOM</name>
<dbReference type="Pfam" id="PF21895">
    <property type="entry name" value="MTHFR_C"/>
    <property type="match status" value="1"/>
</dbReference>
<evidence type="ECO:0000256" key="1">
    <source>
        <dbReference type="SAM" id="MobiDB-lite"/>
    </source>
</evidence>
<comment type="caution">
    <text evidence="3">The sequence shown here is derived from an EMBL/GenBank/DDBJ whole genome shotgun (WGS) entry which is preliminary data.</text>
</comment>
<dbReference type="OrthoDB" id="16284at2759"/>
<dbReference type="Proteomes" id="UP000789405">
    <property type="component" value="Unassembled WGS sequence"/>
</dbReference>
<keyword evidence="4" id="KW-1185">Reference proteome</keyword>
<accession>A0A9N9H7T7</accession>
<reference evidence="3" key="1">
    <citation type="submission" date="2021-06" db="EMBL/GenBank/DDBJ databases">
        <authorList>
            <person name="Kallberg Y."/>
            <person name="Tangrot J."/>
            <person name="Rosling A."/>
        </authorList>
    </citation>
    <scope>NUCLEOTIDE SEQUENCE</scope>
    <source>
        <strain evidence="3">MA453B</strain>
    </source>
</reference>
<evidence type="ECO:0000313" key="3">
    <source>
        <dbReference type="EMBL" id="CAG8659893.1"/>
    </source>
</evidence>
<feature type="domain" description="MTHFR SAM-binding regulatory" evidence="2">
    <location>
        <begin position="36"/>
        <end position="75"/>
    </location>
</feature>
<organism evidence="3 4">
    <name type="scientific">Dentiscutata erythropus</name>
    <dbReference type="NCBI Taxonomy" id="1348616"/>
    <lineage>
        <taxon>Eukaryota</taxon>
        <taxon>Fungi</taxon>
        <taxon>Fungi incertae sedis</taxon>
        <taxon>Mucoromycota</taxon>
        <taxon>Glomeromycotina</taxon>
        <taxon>Glomeromycetes</taxon>
        <taxon>Diversisporales</taxon>
        <taxon>Gigasporaceae</taxon>
        <taxon>Dentiscutata</taxon>
    </lineage>
</organism>